<comment type="similarity">
    <text evidence="2">Belongs to the OXR1 family.</text>
</comment>
<dbReference type="PANTHER" id="PTHR23354">
    <property type="entry name" value="NUCLEOLAR PROTEIN 7/ESTROGEN RECEPTOR COACTIVATOR-RELATED"/>
    <property type="match status" value="1"/>
</dbReference>
<protein>
    <recommendedName>
        <fullName evidence="4">Oxidation resistance protein 1</fullName>
    </recommendedName>
</protein>
<reference evidence="7 8" key="1">
    <citation type="journal article" date="2018" name="PLoS ONE">
        <title>The draft genome of Kipferlia bialata reveals reductive genome evolution in fornicate parasites.</title>
        <authorList>
            <person name="Tanifuji G."/>
            <person name="Takabayashi S."/>
            <person name="Kume K."/>
            <person name="Takagi M."/>
            <person name="Nakayama T."/>
            <person name="Kamikawa R."/>
            <person name="Inagaki Y."/>
            <person name="Hashimoto T."/>
        </authorList>
    </citation>
    <scope>NUCLEOTIDE SEQUENCE [LARGE SCALE GENOMIC DNA]</scope>
    <source>
        <strain evidence="7">NY0173</strain>
    </source>
</reference>
<dbReference type="AlphaFoldDB" id="A0A9K3CSH8"/>
<dbReference type="PROSITE" id="PS51886">
    <property type="entry name" value="TLDC"/>
    <property type="match status" value="1"/>
</dbReference>
<feature type="compositionally biased region" description="Polar residues" evidence="5">
    <location>
        <begin position="180"/>
        <end position="192"/>
    </location>
</feature>
<evidence type="ECO:0000256" key="3">
    <source>
        <dbReference type="ARBA" id="ARBA00023128"/>
    </source>
</evidence>
<name>A0A9K3CSH8_9EUKA</name>
<evidence type="ECO:0000313" key="8">
    <source>
        <dbReference type="Proteomes" id="UP000265618"/>
    </source>
</evidence>
<keyword evidence="8" id="KW-1185">Reference proteome</keyword>
<evidence type="ECO:0000256" key="1">
    <source>
        <dbReference type="ARBA" id="ARBA00004173"/>
    </source>
</evidence>
<dbReference type="Pfam" id="PF07534">
    <property type="entry name" value="TLD"/>
    <property type="match status" value="1"/>
</dbReference>
<keyword evidence="3" id="KW-0496">Mitochondrion</keyword>
<feature type="compositionally biased region" description="Basic and acidic residues" evidence="5">
    <location>
        <begin position="194"/>
        <end position="278"/>
    </location>
</feature>
<dbReference type="PANTHER" id="PTHR23354:SF62">
    <property type="entry name" value="MUSTARD, ISOFORM V"/>
    <property type="match status" value="1"/>
</dbReference>
<feature type="non-terminal residue" evidence="7">
    <location>
        <position position="1"/>
    </location>
</feature>
<evidence type="ECO:0000256" key="2">
    <source>
        <dbReference type="ARBA" id="ARBA00009540"/>
    </source>
</evidence>
<feature type="compositionally biased region" description="Basic and acidic residues" evidence="5">
    <location>
        <begin position="140"/>
        <end position="155"/>
    </location>
</feature>
<organism evidence="7 8">
    <name type="scientific">Kipferlia bialata</name>
    <dbReference type="NCBI Taxonomy" id="797122"/>
    <lineage>
        <taxon>Eukaryota</taxon>
        <taxon>Metamonada</taxon>
        <taxon>Carpediemonas-like organisms</taxon>
        <taxon>Kipferlia</taxon>
    </lineage>
</organism>
<gene>
    <name evidence="7" type="ORF">KIPB_003163</name>
</gene>
<comment type="caution">
    <text evidence="7">The sequence shown here is derived from an EMBL/GenBank/DDBJ whole genome shotgun (WGS) entry which is preliminary data.</text>
</comment>
<evidence type="ECO:0000256" key="4">
    <source>
        <dbReference type="ARBA" id="ARBA00040604"/>
    </source>
</evidence>
<dbReference type="EMBL" id="BDIP01000586">
    <property type="protein sequence ID" value="GIQ82082.1"/>
    <property type="molecule type" value="Genomic_DNA"/>
</dbReference>
<dbReference type="OrthoDB" id="2414723at2759"/>
<evidence type="ECO:0000259" key="6">
    <source>
        <dbReference type="PROSITE" id="PS51886"/>
    </source>
</evidence>
<feature type="region of interest" description="Disordered" evidence="5">
    <location>
        <begin position="125"/>
        <end position="302"/>
    </location>
</feature>
<accession>A0A9K3CSH8</accession>
<dbReference type="InterPro" id="IPR006571">
    <property type="entry name" value="TLDc_dom"/>
</dbReference>
<proteinExistence type="inferred from homology"/>
<feature type="domain" description="TLDc" evidence="6">
    <location>
        <begin position="341"/>
        <end position="435"/>
    </location>
</feature>
<comment type="subcellular location">
    <subcellularLocation>
        <location evidence="1">Mitochondrion</location>
    </subcellularLocation>
</comment>
<evidence type="ECO:0000313" key="7">
    <source>
        <dbReference type="EMBL" id="GIQ82082.1"/>
    </source>
</evidence>
<sequence>GVEADLRIQGSIQVVAESALRDQLFTNMSQVGGQDMGQPGTYQSSYMPGTDAMGPMDGSAYDQASSFRATLFRPSVPVRPPQSAGMGGMANSPQPQARPDIYADQGITSGGGATSMYAMERIDAERETASKSRHRTPFSLRKEATDLGAVDREGEAGSPYIQKTSDLWAQTLAKRRERQAANQRVMSPQAQAQGDRERERENAMRQEAEREREMEAQEERERQMERDAQMQRESMAREQEEMERERERSLQMEREQLQREEEEREREAMAARESEAPREVSNPLRTQRRSPAPVSAERAEPVQERQLLDSRIVLTEVAANRREAILDKGITLKAEPFMESSILTREQAMSLYFSLPFEYAPSTHLIWSSVKYGFSMQTLHALVDSNGTTVLVAKCGDKVFGGFASTPWNTSGVRFGTARCFLFSLTDDLLIPFNR</sequence>
<dbReference type="GO" id="GO:0005739">
    <property type="term" value="C:mitochondrion"/>
    <property type="evidence" value="ECO:0007669"/>
    <property type="project" value="UniProtKB-SubCell"/>
</dbReference>
<dbReference type="Proteomes" id="UP000265618">
    <property type="component" value="Unassembled WGS sequence"/>
</dbReference>
<evidence type="ECO:0000256" key="5">
    <source>
        <dbReference type="SAM" id="MobiDB-lite"/>
    </source>
</evidence>